<name>A0ACB9H033_CICIN</name>
<proteinExistence type="predicted"/>
<gene>
    <name evidence="1" type="ORF">L2E82_01876</name>
</gene>
<organism evidence="1 2">
    <name type="scientific">Cichorium intybus</name>
    <name type="common">Chicory</name>
    <dbReference type="NCBI Taxonomy" id="13427"/>
    <lineage>
        <taxon>Eukaryota</taxon>
        <taxon>Viridiplantae</taxon>
        <taxon>Streptophyta</taxon>
        <taxon>Embryophyta</taxon>
        <taxon>Tracheophyta</taxon>
        <taxon>Spermatophyta</taxon>
        <taxon>Magnoliopsida</taxon>
        <taxon>eudicotyledons</taxon>
        <taxon>Gunneridae</taxon>
        <taxon>Pentapetalae</taxon>
        <taxon>asterids</taxon>
        <taxon>campanulids</taxon>
        <taxon>Asterales</taxon>
        <taxon>Asteraceae</taxon>
        <taxon>Cichorioideae</taxon>
        <taxon>Cichorieae</taxon>
        <taxon>Cichoriinae</taxon>
        <taxon>Cichorium</taxon>
    </lineage>
</organism>
<reference evidence="2" key="1">
    <citation type="journal article" date="2022" name="Mol. Ecol. Resour.">
        <title>The genomes of chicory, endive, great burdock and yacon provide insights into Asteraceae palaeo-polyploidization history and plant inulin production.</title>
        <authorList>
            <person name="Fan W."/>
            <person name="Wang S."/>
            <person name="Wang H."/>
            <person name="Wang A."/>
            <person name="Jiang F."/>
            <person name="Liu H."/>
            <person name="Zhao H."/>
            <person name="Xu D."/>
            <person name="Zhang Y."/>
        </authorList>
    </citation>
    <scope>NUCLEOTIDE SEQUENCE [LARGE SCALE GENOMIC DNA]</scope>
    <source>
        <strain evidence="2">cv. Punajuju</strain>
    </source>
</reference>
<evidence type="ECO:0000313" key="1">
    <source>
        <dbReference type="EMBL" id="KAI3789089.1"/>
    </source>
</evidence>
<sequence length="121" mass="13640">MRVNPVRFSLSLRLDRIAFYAEYHGNFSNGFRLLSISVTEGVDIRSSKRRWAGWPIQAVNVSFVIRHHEGNENSFEVASARVSVQITDGMVGSRFKDVGTGNHRRLYEMETGFTVDGSTGE</sequence>
<evidence type="ECO:0000313" key="2">
    <source>
        <dbReference type="Proteomes" id="UP001055811"/>
    </source>
</evidence>
<keyword evidence="2" id="KW-1185">Reference proteome</keyword>
<dbReference type="Proteomes" id="UP001055811">
    <property type="component" value="Linkage Group LG01"/>
</dbReference>
<reference evidence="1 2" key="2">
    <citation type="journal article" date="2022" name="Mol. Ecol. Resour.">
        <title>The genomes of chicory, endive, great burdock and yacon provide insights into Asteraceae paleo-polyploidization history and plant inulin production.</title>
        <authorList>
            <person name="Fan W."/>
            <person name="Wang S."/>
            <person name="Wang H."/>
            <person name="Wang A."/>
            <person name="Jiang F."/>
            <person name="Liu H."/>
            <person name="Zhao H."/>
            <person name="Xu D."/>
            <person name="Zhang Y."/>
        </authorList>
    </citation>
    <scope>NUCLEOTIDE SEQUENCE [LARGE SCALE GENOMIC DNA]</scope>
    <source>
        <strain evidence="2">cv. Punajuju</strain>
        <tissue evidence="1">Leaves</tissue>
    </source>
</reference>
<comment type="caution">
    <text evidence="1">The sequence shown here is derived from an EMBL/GenBank/DDBJ whole genome shotgun (WGS) entry which is preliminary data.</text>
</comment>
<protein>
    <submittedName>
        <fullName evidence="1">Uncharacterized protein</fullName>
    </submittedName>
</protein>
<dbReference type="EMBL" id="CM042009">
    <property type="protein sequence ID" value="KAI3789089.1"/>
    <property type="molecule type" value="Genomic_DNA"/>
</dbReference>
<accession>A0ACB9H033</accession>